<dbReference type="Proteomes" id="UP000187074">
    <property type="component" value="Unassembled WGS sequence"/>
</dbReference>
<feature type="signal peptide" evidence="3">
    <location>
        <begin position="1"/>
        <end position="22"/>
    </location>
</feature>
<dbReference type="InterPro" id="IPR029052">
    <property type="entry name" value="Metallo-depent_PP-like"/>
</dbReference>
<feature type="domain" description="Capsule synthesis protein CapA" evidence="4">
    <location>
        <begin position="55"/>
        <end position="294"/>
    </location>
</feature>
<comment type="caution">
    <text evidence="5">The sequence shown here is derived from an EMBL/GenBank/DDBJ whole genome shotgun (WGS) entry which is preliminary data.</text>
</comment>
<dbReference type="Gene3D" id="3.60.21.10">
    <property type="match status" value="1"/>
</dbReference>
<dbReference type="SUPFAM" id="SSF56300">
    <property type="entry name" value="Metallo-dependent phosphatases"/>
    <property type="match status" value="1"/>
</dbReference>
<dbReference type="InterPro" id="IPR052169">
    <property type="entry name" value="CW_Biosynth-Accessory"/>
</dbReference>
<accession>A0A1R1B2Z2</accession>
<dbReference type="AlphaFoldDB" id="A0A1R1B2Z2"/>
<reference evidence="5 6" key="1">
    <citation type="submission" date="2016-11" db="EMBL/GenBank/DDBJ databases">
        <title>Paenibacillus species isolates.</title>
        <authorList>
            <person name="Beno S.M."/>
        </authorList>
    </citation>
    <scope>NUCLEOTIDE SEQUENCE [LARGE SCALE GENOMIC DNA]</scope>
    <source>
        <strain evidence="5 6">FSL F4-0100</strain>
    </source>
</reference>
<evidence type="ECO:0000313" key="5">
    <source>
        <dbReference type="EMBL" id="OME93147.1"/>
    </source>
</evidence>
<dbReference type="PANTHER" id="PTHR33393:SF13">
    <property type="entry name" value="PGA BIOSYNTHESIS PROTEIN CAPA"/>
    <property type="match status" value="1"/>
</dbReference>
<feature type="compositionally biased region" description="Basic and acidic residues" evidence="2">
    <location>
        <begin position="28"/>
        <end position="39"/>
    </location>
</feature>
<name>A0A1R1B2Z2_PAELA</name>
<comment type="similarity">
    <text evidence="1">Belongs to the CapA family.</text>
</comment>
<evidence type="ECO:0000256" key="2">
    <source>
        <dbReference type="SAM" id="MobiDB-lite"/>
    </source>
</evidence>
<protein>
    <submittedName>
        <fullName evidence="5">Capsule biosynthesis protein</fullName>
    </submittedName>
</protein>
<feature type="chain" id="PRO_5012255173" evidence="3">
    <location>
        <begin position="23"/>
        <end position="364"/>
    </location>
</feature>
<proteinExistence type="inferred from homology"/>
<sequence length="364" mass="40283">MKRLFCLILVIVMILPVSIVSAAGTNEKETQSKVKETRDTAGTTTQAKSKSKPIDLVFAGDILLDGYVGSQIDRFGNLYPFKKVAPILKKADMAFANLETPVSTRGKAADKTFAFRSKPDTLEGLVYAGIDGVTLANNHILDYGQHAMLDTITHLKRQKIGYTGAGRNIDEAFQPYVQNIDGKKIAVLGVSRVLSGNSWIAGKNHPGAASAYTMEPMLTHIKKSAKTNDYTIVYIHWNEEFADYPEEYARTMAKKMIDAGADIIIGSHSHTLMGIEYYKNKPIYYSLGNFVFNRSTRGGDNTLLSMMVHFEIQGSKITSRITPVKIIQGQPNLMDKKYNKDIIAKLNKLSYNAKIDANGNVTKK</sequence>
<dbReference type="RefSeq" id="WP_076323164.1">
    <property type="nucleotide sequence ID" value="NZ_MRTF01000004.1"/>
</dbReference>
<dbReference type="SMART" id="SM00854">
    <property type="entry name" value="PGA_cap"/>
    <property type="match status" value="1"/>
</dbReference>
<dbReference type="Pfam" id="PF09587">
    <property type="entry name" value="PGA_cap"/>
    <property type="match status" value="1"/>
</dbReference>
<keyword evidence="3" id="KW-0732">Signal</keyword>
<evidence type="ECO:0000256" key="1">
    <source>
        <dbReference type="ARBA" id="ARBA00005662"/>
    </source>
</evidence>
<evidence type="ECO:0000256" key="3">
    <source>
        <dbReference type="SAM" id="SignalP"/>
    </source>
</evidence>
<dbReference type="InterPro" id="IPR019079">
    <property type="entry name" value="Capsule_synth_CapA"/>
</dbReference>
<dbReference type="OrthoDB" id="9810906at2"/>
<dbReference type="PANTHER" id="PTHR33393">
    <property type="entry name" value="POLYGLUTAMINE SYNTHESIS ACCESSORY PROTEIN RV0574C-RELATED"/>
    <property type="match status" value="1"/>
</dbReference>
<evidence type="ECO:0000259" key="4">
    <source>
        <dbReference type="SMART" id="SM00854"/>
    </source>
</evidence>
<dbReference type="EMBL" id="MRTF01000004">
    <property type="protein sequence ID" value="OME93147.1"/>
    <property type="molecule type" value="Genomic_DNA"/>
</dbReference>
<gene>
    <name evidence="5" type="ORF">BK123_13495</name>
</gene>
<feature type="region of interest" description="Disordered" evidence="2">
    <location>
        <begin position="28"/>
        <end position="47"/>
    </location>
</feature>
<dbReference type="CDD" id="cd07381">
    <property type="entry name" value="MPP_CapA"/>
    <property type="match status" value="1"/>
</dbReference>
<evidence type="ECO:0000313" key="6">
    <source>
        <dbReference type="Proteomes" id="UP000187074"/>
    </source>
</evidence>
<organism evidence="5 6">
    <name type="scientific">Paenibacillus lautus</name>
    <name type="common">Bacillus lautus</name>
    <dbReference type="NCBI Taxonomy" id="1401"/>
    <lineage>
        <taxon>Bacteria</taxon>
        <taxon>Bacillati</taxon>
        <taxon>Bacillota</taxon>
        <taxon>Bacilli</taxon>
        <taxon>Bacillales</taxon>
        <taxon>Paenibacillaceae</taxon>
        <taxon>Paenibacillus</taxon>
    </lineage>
</organism>